<evidence type="ECO:0000313" key="12">
    <source>
        <dbReference type="Proteomes" id="UP000075886"/>
    </source>
</evidence>
<dbReference type="GO" id="GO:0015276">
    <property type="term" value="F:ligand-gated monoatomic ion channel activity"/>
    <property type="evidence" value="ECO:0007669"/>
    <property type="project" value="InterPro"/>
</dbReference>
<evidence type="ECO:0000259" key="10">
    <source>
        <dbReference type="Pfam" id="PF00060"/>
    </source>
</evidence>
<dbReference type="AlphaFoldDB" id="A0A182Q661"/>
<keyword evidence="6 9" id="KW-0472">Membrane</keyword>
<keyword evidence="5 9" id="KW-1133">Transmembrane helix</keyword>
<evidence type="ECO:0000313" key="11">
    <source>
        <dbReference type="EnsemblMetazoa" id="AFAF003841-PA"/>
    </source>
</evidence>
<evidence type="ECO:0000256" key="9">
    <source>
        <dbReference type="SAM" id="Phobius"/>
    </source>
</evidence>
<proteinExistence type="inferred from homology"/>
<evidence type="ECO:0000256" key="5">
    <source>
        <dbReference type="ARBA" id="ARBA00022989"/>
    </source>
</evidence>
<dbReference type="Gene3D" id="1.10.287.70">
    <property type="match status" value="1"/>
</dbReference>
<accession>A0A182Q661</accession>
<dbReference type="InterPro" id="IPR001320">
    <property type="entry name" value="Iontro_rcpt_C"/>
</dbReference>
<reference evidence="11" key="2">
    <citation type="submission" date="2020-05" db="UniProtKB">
        <authorList>
            <consortium name="EnsemblMetazoa"/>
        </authorList>
    </citation>
    <scope>IDENTIFICATION</scope>
    <source>
        <strain evidence="11">FAR1</strain>
    </source>
</reference>
<feature type="domain" description="Ionotropic glutamate receptor C-terminal" evidence="10">
    <location>
        <begin position="4"/>
        <end position="268"/>
    </location>
</feature>
<keyword evidence="3" id="KW-1003">Cell membrane</keyword>
<dbReference type="Pfam" id="PF00060">
    <property type="entry name" value="Lig_chan"/>
    <property type="match status" value="1"/>
</dbReference>
<dbReference type="PANTHER" id="PTHR42643:SF40">
    <property type="entry name" value="IONOTROPIC RECEPTOR 41A-RELATED"/>
    <property type="match status" value="1"/>
</dbReference>
<organism evidence="11 12">
    <name type="scientific">Anopheles farauti</name>
    <dbReference type="NCBI Taxonomy" id="69004"/>
    <lineage>
        <taxon>Eukaryota</taxon>
        <taxon>Metazoa</taxon>
        <taxon>Ecdysozoa</taxon>
        <taxon>Arthropoda</taxon>
        <taxon>Hexapoda</taxon>
        <taxon>Insecta</taxon>
        <taxon>Pterygota</taxon>
        <taxon>Neoptera</taxon>
        <taxon>Endopterygota</taxon>
        <taxon>Diptera</taxon>
        <taxon>Nematocera</taxon>
        <taxon>Culicoidea</taxon>
        <taxon>Culicidae</taxon>
        <taxon>Anophelinae</taxon>
        <taxon>Anopheles</taxon>
    </lineage>
</organism>
<evidence type="ECO:0000256" key="2">
    <source>
        <dbReference type="ARBA" id="ARBA00008685"/>
    </source>
</evidence>
<dbReference type="EnsemblMetazoa" id="AFAF003841-RA">
    <property type="protein sequence ID" value="AFAF003841-PA"/>
    <property type="gene ID" value="AFAF003841"/>
</dbReference>
<protein>
    <recommendedName>
        <fullName evidence="10">Ionotropic glutamate receptor C-terminal domain-containing protein</fullName>
    </recommendedName>
</protein>
<evidence type="ECO:0000256" key="3">
    <source>
        <dbReference type="ARBA" id="ARBA00022475"/>
    </source>
</evidence>
<evidence type="ECO:0000256" key="6">
    <source>
        <dbReference type="ARBA" id="ARBA00023136"/>
    </source>
</evidence>
<evidence type="ECO:0000256" key="7">
    <source>
        <dbReference type="ARBA" id="ARBA00023170"/>
    </source>
</evidence>
<name>A0A182Q661_9DIPT</name>
<keyword evidence="7" id="KW-0675">Receptor</keyword>
<sequence>MVSILFCVGTSAVFVTERVRRYVHLRTGSENRNQLLDAIFFMLSLYVEQTVPLPNDMLAVSILLSFLLFGGFMIGNSYAGALACVMTIPRYEKSIDTRADFVASGMRWSGPSIAWMNSLLMAEQTEAVTIRDRYEVHEGEKLAKFTHTRRDMGYVHERLQYGSYALESFIDINATRLLQPLKEDVFSEQIVTACSKTWPLMGFFDDLVLRVQQNGILRYWELGTVIRNMGLEIQRNLANARMQDGDSEPVKLLIAHFLGVFFILFVGLTLASIAFFCEHVVYRAKSRVGDGKT</sequence>
<feature type="transmembrane region" description="Helical" evidence="9">
    <location>
        <begin position="62"/>
        <end position="88"/>
    </location>
</feature>
<keyword evidence="8" id="KW-0325">Glycoprotein</keyword>
<keyword evidence="12" id="KW-1185">Reference proteome</keyword>
<feature type="transmembrane region" description="Helical" evidence="9">
    <location>
        <begin position="252"/>
        <end position="276"/>
    </location>
</feature>
<comment type="similarity">
    <text evidence="2">Belongs to the glutamate-gated ion channel (TC 1.A.10.1) family.</text>
</comment>
<dbReference type="PANTHER" id="PTHR42643">
    <property type="entry name" value="IONOTROPIC RECEPTOR 20A-RELATED"/>
    <property type="match status" value="1"/>
</dbReference>
<dbReference type="GO" id="GO:0050906">
    <property type="term" value="P:detection of stimulus involved in sensory perception"/>
    <property type="evidence" value="ECO:0007669"/>
    <property type="project" value="UniProtKB-ARBA"/>
</dbReference>
<reference evidence="12" key="1">
    <citation type="submission" date="2014-01" db="EMBL/GenBank/DDBJ databases">
        <title>The Genome Sequence of Anopheles farauti FAR1 (V2).</title>
        <authorList>
            <consortium name="The Broad Institute Genomics Platform"/>
            <person name="Neafsey D.E."/>
            <person name="Besansky N."/>
            <person name="Howell P."/>
            <person name="Walton C."/>
            <person name="Young S.K."/>
            <person name="Zeng Q."/>
            <person name="Gargeya S."/>
            <person name="Fitzgerald M."/>
            <person name="Haas B."/>
            <person name="Abouelleil A."/>
            <person name="Allen A.W."/>
            <person name="Alvarado L."/>
            <person name="Arachchi H.M."/>
            <person name="Berlin A.M."/>
            <person name="Chapman S.B."/>
            <person name="Gainer-Dewar J."/>
            <person name="Goldberg J."/>
            <person name="Griggs A."/>
            <person name="Gujja S."/>
            <person name="Hansen M."/>
            <person name="Howarth C."/>
            <person name="Imamovic A."/>
            <person name="Ireland A."/>
            <person name="Larimer J."/>
            <person name="McCowan C."/>
            <person name="Murphy C."/>
            <person name="Pearson M."/>
            <person name="Poon T.W."/>
            <person name="Priest M."/>
            <person name="Roberts A."/>
            <person name="Saif S."/>
            <person name="Shea T."/>
            <person name="Sisk P."/>
            <person name="Sykes S."/>
            <person name="Wortman J."/>
            <person name="Nusbaum C."/>
            <person name="Birren B."/>
        </authorList>
    </citation>
    <scope>NUCLEOTIDE SEQUENCE [LARGE SCALE GENOMIC DNA]</scope>
    <source>
        <strain evidence="12">FAR1</strain>
    </source>
</reference>
<dbReference type="STRING" id="69004.A0A182Q661"/>
<evidence type="ECO:0000256" key="8">
    <source>
        <dbReference type="ARBA" id="ARBA00023180"/>
    </source>
</evidence>
<evidence type="ECO:0000256" key="4">
    <source>
        <dbReference type="ARBA" id="ARBA00022692"/>
    </source>
</evidence>
<evidence type="ECO:0000256" key="1">
    <source>
        <dbReference type="ARBA" id="ARBA00004651"/>
    </source>
</evidence>
<dbReference type="GO" id="GO:0005886">
    <property type="term" value="C:plasma membrane"/>
    <property type="evidence" value="ECO:0007669"/>
    <property type="project" value="UniProtKB-SubCell"/>
</dbReference>
<dbReference type="VEuPathDB" id="VectorBase:AFAF003841"/>
<dbReference type="Proteomes" id="UP000075886">
    <property type="component" value="Unassembled WGS sequence"/>
</dbReference>
<comment type="subcellular location">
    <subcellularLocation>
        <location evidence="1">Cell membrane</location>
        <topology evidence="1">Multi-pass membrane protein</topology>
    </subcellularLocation>
</comment>
<dbReference type="InterPro" id="IPR052192">
    <property type="entry name" value="Insect_Ionotropic_Sensory_Rcpt"/>
</dbReference>
<keyword evidence="4 9" id="KW-0812">Transmembrane</keyword>
<dbReference type="EMBL" id="AXCN02000633">
    <property type="status" value="NOT_ANNOTATED_CDS"/>
    <property type="molecule type" value="Genomic_DNA"/>
</dbReference>